<feature type="short sequence motif" description="GXSXG" evidence="6">
    <location>
        <begin position="94"/>
        <end position="98"/>
    </location>
</feature>
<evidence type="ECO:0000256" key="4">
    <source>
        <dbReference type="ARBA" id="ARBA00023098"/>
    </source>
</evidence>
<dbReference type="InterPro" id="IPR000184">
    <property type="entry name" value="Bac_surfAg_D15"/>
</dbReference>
<feature type="domain" description="PNPLA" evidence="8">
    <location>
        <begin position="63"/>
        <end position="255"/>
    </location>
</feature>
<evidence type="ECO:0000256" key="6">
    <source>
        <dbReference type="PROSITE-ProRule" id="PRU01161"/>
    </source>
</evidence>
<feature type="chain" id="PRO_5046309655" evidence="7">
    <location>
        <begin position="24"/>
        <end position="772"/>
    </location>
</feature>
<keyword evidence="7" id="KW-0732">Signal</keyword>
<keyword evidence="4 6" id="KW-0443">Lipid metabolism</keyword>
<reference evidence="9 10" key="1">
    <citation type="submission" date="2020-02" db="EMBL/GenBank/DDBJ databases">
        <title>Shewanella WXL01 sp. nov., a marine bacterium isolated from green algae in Luhuitou Fringing Reef (Northern South China Sea).</title>
        <authorList>
            <person name="Wang X."/>
        </authorList>
    </citation>
    <scope>NUCLEOTIDE SEQUENCE [LARGE SCALE GENOMIC DNA]</scope>
    <source>
        <strain evidence="9 10">MCCC 1A01895</strain>
    </source>
</reference>
<keyword evidence="3 6" id="KW-0442">Lipid degradation</keyword>
<name>A0ABS5I523_9GAMM</name>
<feature type="active site" description="Nucleophile" evidence="6">
    <location>
        <position position="96"/>
    </location>
</feature>
<dbReference type="PANTHER" id="PTHR14226">
    <property type="entry name" value="NEUROPATHY TARGET ESTERASE/SWISS CHEESE D.MELANOGASTER"/>
    <property type="match status" value="1"/>
</dbReference>
<comment type="caution">
    <text evidence="9">The sequence shown here is derived from an EMBL/GenBank/DDBJ whole genome shotgun (WGS) entry which is preliminary data.</text>
</comment>
<evidence type="ECO:0000256" key="7">
    <source>
        <dbReference type="SAM" id="SignalP"/>
    </source>
</evidence>
<proteinExistence type="predicted"/>
<dbReference type="InterPro" id="IPR016035">
    <property type="entry name" value="Acyl_Trfase/lysoPLipase"/>
</dbReference>
<protein>
    <submittedName>
        <fullName evidence="9">BamA/TamA family outer membrane protein</fullName>
    </submittedName>
</protein>
<dbReference type="Proteomes" id="UP000811844">
    <property type="component" value="Unassembled WGS sequence"/>
</dbReference>
<dbReference type="Pfam" id="PF01103">
    <property type="entry name" value="Omp85"/>
    <property type="match status" value="1"/>
</dbReference>
<keyword evidence="2 6" id="KW-0378">Hydrolase</keyword>
<evidence type="ECO:0000313" key="9">
    <source>
        <dbReference type="EMBL" id="MBR9729114.1"/>
    </source>
</evidence>
<dbReference type="InterPro" id="IPR050301">
    <property type="entry name" value="NTE"/>
</dbReference>
<evidence type="ECO:0000256" key="3">
    <source>
        <dbReference type="ARBA" id="ARBA00022963"/>
    </source>
</evidence>
<keyword evidence="5" id="KW-0472">Membrane</keyword>
<dbReference type="Gene3D" id="3.10.20.310">
    <property type="entry name" value="membrane protein fhac"/>
    <property type="match status" value="1"/>
</dbReference>
<sequence>MLLVRLSLAFCLSLLLFSTNVLAEKTLKDTPTDYQNSAIYAKDDSGYSPNNATHAHSRPTIGLVLSGGGAKGAAHIGVLKVLEANHIPVDYIAGTSIGSYVGGMYAMGYSADEIEKIMFNSNWAEGYSDTIAREDLSYRDKQLRDRFNIPLNLGFNDGKVTLPGGLLRGQTMSLLLRQSTDLIEQYGDFDSLSIPYRAVATDLASSKAVVLSKGSIVKAMQASATVPGALQPSEMDGKLLVDGGIANNMPVDVVKAMGADIVIAVDIGSPLAGKESLDSAISVLEQLSTILTQASATKQKALLSSHDILIRPAIDDMSTTDFTIMPQALKVGIEAANLHLSALQKLSVSDQEYQQYLDKKQQRRQLWSDPIKRPLMAINFDNDSKVSQRLLQETLDFHVGEVITKVQLDAALKRLYALNKFERVDAEFTDTPTGRKLTVTTKGKSWGPNYFQAGFNWEDDFTLESAMTFSMAYTMTDLTPFGGEWRNEVELGYRSMLATEFYQPLDNDQRFYSLARVQYDSKKWSLYQNNEKIHDLDNNVGNVNVGVGINFSNKGLLEIGSLFERGRIEEDYYLPQTLIYQSWGGYFKVAYDTLNSISFPTEGNRFTFITRARDEHFNDTSLPTKDGVSWEFEADWKGALNLGNHAIVGKAEVATADSENGFTVHPSELGGFLNLSGYHKQALTGAHKVFAAILYQYDLSGALTFTELPVYLGTSLEAGNVWQTRGDMDIKDLIYSSSLYLGTDTDWGPAALGFGFTDTGEQAFYLFIGKNF</sequence>
<dbReference type="EMBL" id="JAAIKR010000015">
    <property type="protein sequence ID" value="MBR9729114.1"/>
    <property type="molecule type" value="Genomic_DNA"/>
</dbReference>
<evidence type="ECO:0000259" key="8">
    <source>
        <dbReference type="PROSITE" id="PS51635"/>
    </source>
</evidence>
<dbReference type="SUPFAM" id="SSF52151">
    <property type="entry name" value="FabD/lysophospholipase-like"/>
    <property type="match status" value="1"/>
</dbReference>
<comment type="subcellular location">
    <subcellularLocation>
        <location evidence="1">Membrane</location>
    </subcellularLocation>
</comment>
<dbReference type="Pfam" id="PF01734">
    <property type="entry name" value="Patatin"/>
    <property type="match status" value="1"/>
</dbReference>
<dbReference type="Gene3D" id="2.40.160.50">
    <property type="entry name" value="membrane protein fhac: a member of the omp85/tpsb transporter family"/>
    <property type="match status" value="1"/>
</dbReference>
<dbReference type="PROSITE" id="PS51635">
    <property type="entry name" value="PNPLA"/>
    <property type="match status" value="1"/>
</dbReference>
<accession>A0ABS5I523</accession>
<feature type="active site" description="Proton acceptor" evidence="6">
    <location>
        <position position="242"/>
    </location>
</feature>
<feature type="signal peptide" evidence="7">
    <location>
        <begin position="1"/>
        <end position="23"/>
    </location>
</feature>
<evidence type="ECO:0000256" key="5">
    <source>
        <dbReference type="ARBA" id="ARBA00023136"/>
    </source>
</evidence>
<dbReference type="CDD" id="cd07205">
    <property type="entry name" value="Pat_PNPLA6_PNPLA7_NTE1_like"/>
    <property type="match status" value="1"/>
</dbReference>
<gene>
    <name evidence="9" type="ORF">G3R48_14130</name>
</gene>
<feature type="short sequence motif" description="GXGXXG" evidence="6">
    <location>
        <begin position="67"/>
        <end position="72"/>
    </location>
</feature>
<organism evidence="9 10">
    <name type="scientific">Shewanella intestini</name>
    <dbReference type="NCBI Taxonomy" id="2017544"/>
    <lineage>
        <taxon>Bacteria</taxon>
        <taxon>Pseudomonadati</taxon>
        <taxon>Pseudomonadota</taxon>
        <taxon>Gammaproteobacteria</taxon>
        <taxon>Alteromonadales</taxon>
        <taxon>Shewanellaceae</taxon>
        <taxon>Shewanella</taxon>
    </lineage>
</organism>
<evidence type="ECO:0000256" key="1">
    <source>
        <dbReference type="ARBA" id="ARBA00004370"/>
    </source>
</evidence>
<evidence type="ECO:0000313" key="10">
    <source>
        <dbReference type="Proteomes" id="UP000811844"/>
    </source>
</evidence>
<dbReference type="InterPro" id="IPR002641">
    <property type="entry name" value="PNPLA_dom"/>
</dbReference>
<dbReference type="RefSeq" id="WP_153665701.1">
    <property type="nucleotide sequence ID" value="NZ_JAAIKR010000015.1"/>
</dbReference>
<dbReference type="PANTHER" id="PTHR14226:SF29">
    <property type="entry name" value="NEUROPATHY TARGET ESTERASE SWS"/>
    <property type="match status" value="1"/>
</dbReference>
<dbReference type="Gene3D" id="3.40.1090.10">
    <property type="entry name" value="Cytosolic phospholipase A2 catalytic domain"/>
    <property type="match status" value="2"/>
</dbReference>
<feature type="short sequence motif" description="DGA/G" evidence="6">
    <location>
        <begin position="242"/>
        <end position="244"/>
    </location>
</feature>
<evidence type="ECO:0000256" key="2">
    <source>
        <dbReference type="ARBA" id="ARBA00022801"/>
    </source>
</evidence>
<keyword evidence="10" id="KW-1185">Reference proteome</keyword>